<protein>
    <submittedName>
        <fullName evidence="2">Uncharacterized protein</fullName>
    </submittedName>
</protein>
<gene>
    <name evidence="2" type="ORF">RSSM_01465</name>
</gene>
<evidence type="ECO:0000313" key="2">
    <source>
        <dbReference type="EMBL" id="EMI57055.1"/>
    </source>
</evidence>
<dbReference type="PATRIC" id="fig|1263870.3.peg.1570"/>
<reference evidence="2 3" key="1">
    <citation type="journal article" date="2013" name="Mar. Genomics">
        <title>Expression of sulfatases in Rhodopirellula baltica and the diversity of sulfatases in the genus Rhodopirellula.</title>
        <authorList>
            <person name="Wegner C.E."/>
            <person name="Richter-Heitmann T."/>
            <person name="Klindworth A."/>
            <person name="Klockow C."/>
            <person name="Richter M."/>
            <person name="Achstetter T."/>
            <person name="Glockner F.O."/>
            <person name="Harder J."/>
        </authorList>
    </citation>
    <scope>NUCLEOTIDE SEQUENCE [LARGE SCALE GENOMIC DNA]</scope>
    <source>
        <strain evidence="2 3">SM41</strain>
    </source>
</reference>
<name>M5U6I9_9BACT</name>
<accession>M5U6I9</accession>
<feature type="compositionally biased region" description="Low complexity" evidence="1">
    <location>
        <begin position="35"/>
        <end position="53"/>
    </location>
</feature>
<evidence type="ECO:0000313" key="3">
    <source>
        <dbReference type="Proteomes" id="UP000011885"/>
    </source>
</evidence>
<dbReference type="AlphaFoldDB" id="M5U6I9"/>
<dbReference type="EMBL" id="ANOH01000113">
    <property type="protein sequence ID" value="EMI57055.1"/>
    <property type="molecule type" value="Genomic_DNA"/>
</dbReference>
<dbReference type="RefSeq" id="WP_008675856.1">
    <property type="nucleotide sequence ID" value="NZ_ANOH01000113.1"/>
</dbReference>
<feature type="region of interest" description="Disordered" evidence="1">
    <location>
        <begin position="34"/>
        <end position="53"/>
    </location>
</feature>
<organism evidence="2 3">
    <name type="scientific">Rhodopirellula sallentina SM41</name>
    <dbReference type="NCBI Taxonomy" id="1263870"/>
    <lineage>
        <taxon>Bacteria</taxon>
        <taxon>Pseudomonadati</taxon>
        <taxon>Planctomycetota</taxon>
        <taxon>Planctomycetia</taxon>
        <taxon>Pirellulales</taxon>
        <taxon>Pirellulaceae</taxon>
        <taxon>Rhodopirellula</taxon>
    </lineage>
</organism>
<sequence length="137" mass="14515">MQAELVVLLKPNFDTSYTDLAIVAEHRMDYSTGLAADASGPGASDSEAPPSLPLKSSLPGQLLLQRDGEEFDLVYYPASADEQAPKLVSAAGLKVKDGYWDVGADGVRTWSQPLSSEKGHVSFIIGGSAFDIQVGDE</sequence>
<dbReference type="Proteomes" id="UP000011885">
    <property type="component" value="Unassembled WGS sequence"/>
</dbReference>
<comment type="caution">
    <text evidence="2">The sequence shown here is derived from an EMBL/GenBank/DDBJ whole genome shotgun (WGS) entry which is preliminary data.</text>
</comment>
<evidence type="ECO:0000256" key="1">
    <source>
        <dbReference type="SAM" id="MobiDB-lite"/>
    </source>
</evidence>
<keyword evidence="3" id="KW-1185">Reference proteome</keyword>
<proteinExistence type="predicted"/>